<keyword evidence="2" id="KW-1185">Reference proteome</keyword>
<reference evidence="1 2" key="1">
    <citation type="journal article" date="2014" name="BMC Genomics">
        <title>Genome sequencing of four Aureobasidium pullulans varieties: biotechnological potential, stress tolerance, and description of new species.</title>
        <authorList>
            <person name="Gostin Ar C."/>
            <person name="Ohm R.A."/>
            <person name="Kogej T."/>
            <person name="Sonjak S."/>
            <person name="Turk M."/>
            <person name="Zajc J."/>
            <person name="Zalar P."/>
            <person name="Grube M."/>
            <person name="Sun H."/>
            <person name="Han J."/>
            <person name="Sharma A."/>
            <person name="Chiniquy J."/>
            <person name="Ngan C.Y."/>
            <person name="Lipzen A."/>
            <person name="Barry K."/>
            <person name="Grigoriev I.V."/>
            <person name="Gunde-Cimerman N."/>
        </authorList>
    </citation>
    <scope>NUCLEOTIDE SEQUENCE [LARGE SCALE GENOMIC DNA]</scope>
    <source>
        <strain evidence="1 2">EXF-150</strain>
    </source>
</reference>
<accession>A0A074XAE0</accession>
<dbReference type="EMBL" id="KL584996">
    <property type="protein sequence ID" value="KEQ80669.1"/>
    <property type="molecule type" value="Genomic_DNA"/>
</dbReference>
<dbReference type="AlphaFoldDB" id="A0A074XAE0"/>
<dbReference type="GeneID" id="40740972"/>
<name>A0A074XAE0_AURPU</name>
<evidence type="ECO:0000313" key="2">
    <source>
        <dbReference type="Proteomes" id="UP000030706"/>
    </source>
</evidence>
<gene>
    <name evidence="1" type="ORF">M438DRAFT_105290</name>
</gene>
<protein>
    <submittedName>
        <fullName evidence="1">Uncharacterized protein</fullName>
    </submittedName>
</protein>
<dbReference type="RefSeq" id="XP_029756856.1">
    <property type="nucleotide sequence ID" value="XM_029898666.1"/>
</dbReference>
<sequence>MPEGYEDVRRYRDLLARNTQIRGPDSAGKHMRHNRDRVRANIRNWILRHPWVRQLPWKTYQPLCFKDTALFRCSKCSPARYRSLKMWWRLRDDTRDETLCHSCYIETHRTSLMPEGYEDVETYKDFVARKKQLDNQGCKH</sequence>
<evidence type="ECO:0000313" key="1">
    <source>
        <dbReference type="EMBL" id="KEQ80669.1"/>
    </source>
</evidence>
<proteinExistence type="predicted"/>
<dbReference type="Proteomes" id="UP000030706">
    <property type="component" value="Unassembled WGS sequence"/>
</dbReference>
<dbReference type="HOGENOM" id="CLU_1834779_0_0_1"/>
<organism evidence="1 2">
    <name type="scientific">Aureobasidium pullulans EXF-150</name>
    <dbReference type="NCBI Taxonomy" id="1043002"/>
    <lineage>
        <taxon>Eukaryota</taxon>
        <taxon>Fungi</taxon>
        <taxon>Dikarya</taxon>
        <taxon>Ascomycota</taxon>
        <taxon>Pezizomycotina</taxon>
        <taxon>Dothideomycetes</taxon>
        <taxon>Dothideomycetidae</taxon>
        <taxon>Dothideales</taxon>
        <taxon>Saccotheciaceae</taxon>
        <taxon>Aureobasidium</taxon>
    </lineage>
</organism>